<dbReference type="SUPFAM" id="SSF53756">
    <property type="entry name" value="UDP-Glycosyltransferase/glycogen phosphorylase"/>
    <property type="match status" value="1"/>
</dbReference>
<evidence type="ECO:0008006" key="3">
    <source>
        <dbReference type="Google" id="ProtNLM"/>
    </source>
</evidence>
<dbReference type="Gene3D" id="3.40.50.2000">
    <property type="entry name" value="Glycogen Phosphorylase B"/>
    <property type="match status" value="1"/>
</dbReference>
<keyword evidence="2" id="KW-1185">Reference proteome</keyword>
<name>W4MC82_9BACT</name>
<dbReference type="EMBL" id="AZHX01000490">
    <property type="protein sequence ID" value="ETX07247.1"/>
    <property type="molecule type" value="Genomic_DNA"/>
</dbReference>
<organism evidence="1 2">
    <name type="scientific">Candidatus Entotheonella gemina</name>
    <dbReference type="NCBI Taxonomy" id="1429439"/>
    <lineage>
        <taxon>Bacteria</taxon>
        <taxon>Pseudomonadati</taxon>
        <taxon>Nitrospinota/Tectimicrobiota group</taxon>
        <taxon>Candidatus Tectimicrobiota</taxon>
        <taxon>Candidatus Entotheonellia</taxon>
        <taxon>Candidatus Entotheonellales</taxon>
        <taxon>Candidatus Entotheonellaceae</taxon>
        <taxon>Candidatus Entotheonella</taxon>
    </lineage>
</organism>
<proteinExistence type="predicted"/>
<dbReference type="AlphaFoldDB" id="W4MC82"/>
<dbReference type="HOGENOM" id="CLU_1007166_0_0_7"/>
<evidence type="ECO:0000313" key="1">
    <source>
        <dbReference type="EMBL" id="ETX07247.1"/>
    </source>
</evidence>
<sequence>MEAPAVTWDGETPLAPPIDNFNKNFFEDIGLLAELEELGASLDETLLILQHTRVVARKRIDYAIDFAFLMHERLLNKGCKKATALIISGHSGDEDDAYVNQLLLHFEAKLKQATHPEGIILLFAEHRIFAEREVIIDKRYYRFRDIPGIIARHGGVGSYFSESEGYGNNLLEMISMGLPVLINRYPVYKKDIEPLGFMLPAIEDGQFTGDFLEAAEALVADPQKRAEVVRHNLNVLDKKLNHKVISKKNGKSLAQHVSVPVRKRHVPGEPRFRSIT</sequence>
<evidence type="ECO:0000313" key="2">
    <source>
        <dbReference type="Proteomes" id="UP000019140"/>
    </source>
</evidence>
<protein>
    <recommendedName>
        <fullName evidence="3">Glycosyl transferase family 1 domain-containing protein</fullName>
    </recommendedName>
</protein>
<comment type="caution">
    <text evidence="1">The sequence shown here is derived from an EMBL/GenBank/DDBJ whole genome shotgun (WGS) entry which is preliminary data.</text>
</comment>
<gene>
    <name evidence="1" type="ORF">ETSY2_12280</name>
</gene>
<dbReference type="Proteomes" id="UP000019140">
    <property type="component" value="Unassembled WGS sequence"/>
</dbReference>
<accession>W4MC82</accession>
<reference evidence="1 2" key="1">
    <citation type="journal article" date="2014" name="Nature">
        <title>An environmental bacterial taxon with a large and distinct metabolic repertoire.</title>
        <authorList>
            <person name="Wilson M.C."/>
            <person name="Mori T."/>
            <person name="Ruckert C."/>
            <person name="Uria A.R."/>
            <person name="Helf M.J."/>
            <person name="Takada K."/>
            <person name="Gernert C."/>
            <person name="Steffens U.A."/>
            <person name="Heycke N."/>
            <person name="Schmitt S."/>
            <person name="Rinke C."/>
            <person name="Helfrich E.J."/>
            <person name="Brachmann A.O."/>
            <person name="Gurgui C."/>
            <person name="Wakimoto T."/>
            <person name="Kracht M."/>
            <person name="Crusemann M."/>
            <person name="Hentschel U."/>
            <person name="Abe I."/>
            <person name="Matsunaga S."/>
            <person name="Kalinowski J."/>
            <person name="Takeyama H."/>
            <person name="Piel J."/>
        </authorList>
    </citation>
    <scope>NUCLEOTIDE SEQUENCE [LARGE SCALE GENOMIC DNA]</scope>
    <source>
        <strain evidence="2">TSY2</strain>
    </source>
</reference>